<accession>A0A8J3NGI1</accession>
<keyword evidence="7" id="KW-1185">Reference proteome</keyword>
<dbReference type="GO" id="GO:0016747">
    <property type="term" value="F:acyltransferase activity, transferring groups other than amino-acyl groups"/>
    <property type="evidence" value="ECO:0007669"/>
    <property type="project" value="InterPro"/>
</dbReference>
<dbReference type="PANTHER" id="PTHR11877">
    <property type="entry name" value="HYDROXYMETHYLGLUTARYL-COA SYNTHASE"/>
    <property type="match status" value="1"/>
</dbReference>
<organism evidence="6 7">
    <name type="scientific">Actinocatenispora rupis</name>
    <dbReference type="NCBI Taxonomy" id="519421"/>
    <lineage>
        <taxon>Bacteria</taxon>
        <taxon>Bacillati</taxon>
        <taxon>Actinomycetota</taxon>
        <taxon>Actinomycetes</taxon>
        <taxon>Micromonosporales</taxon>
        <taxon>Micromonosporaceae</taxon>
        <taxon>Actinocatenispora</taxon>
    </lineage>
</organism>
<comment type="similarity">
    <text evidence="1">Belongs to the thiolase-like superfamily. Chalcone/stilbene synthases family.</text>
</comment>
<evidence type="ECO:0000313" key="6">
    <source>
        <dbReference type="EMBL" id="GID15965.1"/>
    </source>
</evidence>
<dbReference type="Pfam" id="PF00195">
    <property type="entry name" value="Chal_sti_synt_N"/>
    <property type="match status" value="1"/>
</dbReference>
<feature type="domain" description="Chalcone/stilbene synthase N-terminal" evidence="4">
    <location>
        <begin position="63"/>
        <end position="192"/>
    </location>
</feature>
<dbReference type="Pfam" id="PF02797">
    <property type="entry name" value="Chal_sti_synt_C"/>
    <property type="match status" value="1"/>
</dbReference>
<evidence type="ECO:0000256" key="2">
    <source>
        <dbReference type="ARBA" id="ARBA00022679"/>
    </source>
</evidence>
<feature type="domain" description="Chalcone/stilbene synthase C-terminal" evidence="5">
    <location>
        <begin position="210"/>
        <end position="336"/>
    </location>
</feature>
<dbReference type="InterPro" id="IPR012328">
    <property type="entry name" value="Chalcone/stilbene_synt_C"/>
</dbReference>
<dbReference type="InterPro" id="IPR016039">
    <property type="entry name" value="Thiolase-like"/>
</dbReference>
<dbReference type="PIRSF" id="PIRSF000451">
    <property type="entry name" value="PKS_III"/>
    <property type="match status" value="1"/>
</dbReference>
<dbReference type="GO" id="GO:0030639">
    <property type="term" value="P:polyketide biosynthetic process"/>
    <property type="evidence" value="ECO:0007669"/>
    <property type="project" value="TreeGrafter"/>
</dbReference>
<dbReference type="PANTHER" id="PTHR11877:SF46">
    <property type="entry name" value="TYPE III POLYKETIDE SYNTHASE A"/>
    <property type="match status" value="1"/>
</dbReference>
<evidence type="ECO:0000256" key="1">
    <source>
        <dbReference type="ARBA" id="ARBA00005531"/>
    </source>
</evidence>
<reference evidence="6" key="1">
    <citation type="submission" date="2021-01" db="EMBL/GenBank/DDBJ databases">
        <title>Whole genome shotgun sequence of Actinocatenispora rupis NBRC 107355.</title>
        <authorList>
            <person name="Komaki H."/>
            <person name="Tamura T."/>
        </authorList>
    </citation>
    <scope>NUCLEOTIDE SEQUENCE</scope>
    <source>
        <strain evidence="6">NBRC 107355</strain>
    </source>
</reference>
<dbReference type="EMBL" id="BOMB01000050">
    <property type="protein sequence ID" value="GID15965.1"/>
    <property type="molecule type" value="Genomic_DNA"/>
</dbReference>
<dbReference type="InterPro" id="IPR011141">
    <property type="entry name" value="Polyketide_synthase_type-III"/>
</dbReference>
<dbReference type="Proteomes" id="UP000612808">
    <property type="component" value="Unassembled WGS sequence"/>
</dbReference>
<dbReference type="InterPro" id="IPR001099">
    <property type="entry name" value="Chalcone/stilbene_synt_N"/>
</dbReference>
<name>A0A8J3NGI1_9ACTN</name>
<dbReference type="SUPFAM" id="SSF53901">
    <property type="entry name" value="Thiolase-like"/>
    <property type="match status" value="1"/>
</dbReference>
<evidence type="ECO:0000259" key="4">
    <source>
        <dbReference type="Pfam" id="PF00195"/>
    </source>
</evidence>
<evidence type="ECO:0000259" key="5">
    <source>
        <dbReference type="Pfam" id="PF02797"/>
    </source>
</evidence>
<sequence>MIAGLGVAYPPAVSQEALWDGFFAGHYREVHAARRIFAHSGVARRHPAVDPVREDISALGTGARMSRYVETALPLGRTAVAAALADAGLAAADIGLLAVATCTGYATPGVDVRLAADLGFAPDVSRLLIGHMGCYAALPALGAVTDYVTARRRPAVLLCVEVTSLHIQPPTRDLSQVVSHALFSDAAAAVVVRPEAPGYAVLDVIAATDPATADQMTWDVTDLGFRMGLSARVPDSLATQLPGLVATLLDRHGLDRTDVAHWAVHPGGPRILDVVQKELDLPPSALAPSRDTLRDHGNCSSPTVLLVLQRIAAAPGEYVVALAFGPGLTLYGALLRA</sequence>
<keyword evidence="2" id="KW-0808">Transferase</keyword>
<protein>
    <submittedName>
        <fullName evidence="6">Chalcone synthase</fullName>
    </submittedName>
</protein>
<gene>
    <name evidence="6" type="ORF">Aru02nite_68540</name>
</gene>
<comment type="caution">
    <text evidence="6">The sequence shown here is derived from an EMBL/GenBank/DDBJ whole genome shotgun (WGS) entry which is preliminary data.</text>
</comment>
<evidence type="ECO:0000313" key="7">
    <source>
        <dbReference type="Proteomes" id="UP000612808"/>
    </source>
</evidence>
<dbReference type="Gene3D" id="3.40.47.10">
    <property type="match status" value="2"/>
</dbReference>
<feature type="active site" description="Acyl-thioester intermediate" evidence="3">
    <location>
        <position position="134"/>
    </location>
</feature>
<dbReference type="AlphaFoldDB" id="A0A8J3NGI1"/>
<proteinExistence type="inferred from homology"/>
<evidence type="ECO:0000256" key="3">
    <source>
        <dbReference type="PIRSR" id="PIRSR000451-1"/>
    </source>
</evidence>